<gene>
    <name evidence="2" type="ORF">BCR41DRAFT_356132</name>
</gene>
<keyword evidence="3" id="KW-1185">Reference proteome</keyword>
<dbReference type="InParanoid" id="A0A1Y2GLD2"/>
<feature type="domain" description="Arrestin C-terminal-like" evidence="1">
    <location>
        <begin position="21"/>
        <end position="136"/>
    </location>
</feature>
<dbReference type="InterPro" id="IPR011022">
    <property type="entry name" value="Arrestin_C-like"/>
</dbReference>
<sequence>MTPHAEIRGSIKSIAGVRICETAALVLRIDNQSQIDLRSIHLALVRCVSFASELSDASHASSTIYDYTPPEPTIVHNATIPIAKVSNANSSWSQQLQLRLPFSTEIVPTINASVTPLLRVDYFILVSIPVPQRHNNLVSRFTSSTRKRPTIDLSIFNRSISSSFRERLSTDTPSPNISHTDNDTYEQLHQLLLSPEPTVLSAIKGAPMALQFPPIPILVGTIPSIASQRKSP</sequence>
<organism evidence="2 3">
    <name type="scientific">Lobosporangium transversale</name>
    <dbReference type="NCBI Taxonomy" id="64571"/>
    <lineage>
        <taxon>Eukaryota</taxon>
        <taxon>Fungi</taxon>
        <taxon>Fungi incertae sedis</taxon>
        <taxon>Mucoromycota</taxon>
        <taxon>Mortierellomycotina</taxon>
        <taxon>Mortierellomycetes</taxon>
        <taxon>Mortierellales</taxon>
        <taxon>Mortierellaceae</taxon>
        <taxon>Lobosporangium</taxon>
    </lineage>
</organism>
<dbReference type="OrthoDB" id="2438877at2759"/>
<accession>A0A1Y2GLD2</accession>
<dbReference type="Proteomes" id="UP000193648">
    <property type="component" value="Unassembled WGS sequence"/>
</dbReference>
<evidence type="ECO:0000313" key="3">
    <source>
        <dbReference type="Proteomes" id="UP000193648"/>
    </source>
</evidence>
<dbReference type="GeneID" id="33566435"/>
<proteinExistence type="predicted"/>
<comment type="caution">
    <text evidence="2">The sequence shown here is derived from an EMBL/GenBank/DDBJ whole genome shotgun (WGS) entry which is preliminary data.</text>
</comment>
<dbReference type="Pfam" id="PF02752">
    <property type="entry name" value="Arrestin_C"/>
    <property type="match status" value="1"/>
</dbReference>
<reference evidence="2 3" key="1">
    <citation type="submission" date="2016-07" db="EMBL/GenBank/DDBJ databases">
        <title>Pervasive Adenine N6-methylation of Active Genes in Fungi.</title>
        <authorList>
            <consortium name="DOE Joint Genome Institute"/>
            <person name="Mondo S.J."/>
            <person name="Dannebaum R.O."/>
            <person name="Kuo R.C."/>
            <person name="Labutti K."/>
            <person name="Haridas S."/>
            <person name="Kuo A."/>
            <person name="Salamov A."/>
            <person name="Ahrendt S.R."/>
            <person name="Lipzen A."/>
            <person name="Sullivan W."/>
            <person name="Andreopoulos W.B."/>
            <person name="Clum A."/>
            <person name="Lindquist E."/>
            <person name="Daum C."/>
            <person name="Ramamoorthy G.K."/>
            <person name="Gryganskyi A."/>
            <person name="Culley D."/>
            <person name="Magnuson J.K."/>
            <person name="James T.Y."/>
            <person name="O'Malley M.A."/>
            <person name="Stajich J.E."/>
            <person name="Spatafora J.W."/>
            <person name="Visel A."/>
            <person name="Grigoriev I.V."/>
        </authorList>
    </citation>
    <scope>NUCLEOTIDE SEQUENCE [LARGE SCALE GENOMIC DNA]</scope>
    <source>
        <strain evidence="2 3">NRRL 3116</strain>
    </source>
</reference>
<dbReference type="RefSeq" id="XP_021880084.1">
    <property type="nucleotide sequence ID" value="XM_022024591.1"/>
</dbReference>
<protein>
    <recommendedName>
        <fullName evidence="1">Arrestin C-terminal-like domain-containing protein</fullName>
    </recommendedName>
</protein>
<evidence type="ECO:0000313" key="2">
    <source>
        <dbReference type="EMBL" id="ORZ12465.1"/>
    </source>
</evidence>
<dbReference type="EMBL" id="MCFF01000025">
    <property type="protein sequence ID" value="ORZ12465.1"/>
    <property type="molecule type" value="Genomic_DNA"/>
</dbReference>
<dbReference type="AlphaFoldDB" id="A0A1Y2GLD2"/>
<evidence type="ECO:0000259" key="1">
    <source>
        <dbReference type="Pfam" id="PF02752"/>
    </source>
</evidence>
<name>A0A1Y2GLD2_9FUNG</name>